<comment type="caution">
    <text evidence="1">The sequence shown here is derived from an EMBL/GenBank/DDBJ whole genome shotgun (WGS) entry which is preliminary data.</text>
</comment>
<dbReference type="Proteomes" id="UP000198381">
    <property type="component" value="Unassembled WGS sequence"/>
</dbReference>
<dbReference type="EMBL" id="MUHD01000060">
    <property type="protein sequence ID" value="OXA99259.1"/>
    <property type="molecule type" value="Genomic_DNA"/>
</dbReference>
<evidence type="ECO:0000313" key="1">
    <source>
        <dbReference type="EMBL" id="OXA99259.1"/>
    </source>
</evidence>
<reference evidence="1 2" key="1">
    <citation type="submission" date="2016-11" db="EMBL/GenBank/DDBJ databases">
        <title>Whole genomes of Flavobacteriaceae.</title>
        <authorList>
            <person name="Stine C."/>
            <person name="Li C."/>
            <person name="Tadesse D."/>
        </authorList>
    </citation>
    <scope>NUCLEOTIDE SEQUENCE [LARGE SCALE GENOMIC DNA]</scope>
    <source>
        <strain evidence="1 2">CCUG 60112</strain>
    </source>
</reference>
<organism evidence="1 2">
    <name type="scientific">Flavobacterium plurextorum</name>
    <dbReference type="NCBI Taxonomy" id="1114867"/>
    <lineage>
        <taxon>Bacteria</taxon>
        <taxon>Pseudomonadati</taxon>
        <taxon>Bacteroidota</taxon>
        <taxon>Flavobacteriia</taxon>
        <taxon>Flavobacteriales</taxon>
        <taxon>Flavobacteriaceae</taxon>
        <taxon>Flavobacterium</taxon>
    </lineage>
</organism>
<evidence type="ECO:0000313" key="2">
    <source>
        <dbReference type="Proteomes" id="UP000198381"/>
    </source>
</evidence>
<accession>A0ABX4CNG9</accession>
<proteinExistence type="predicted"/>
<gene>
    <name evidence="1" type="ORF">B0A81_21435</name>
</gene>
<keyword evidence="2" id="KW-1185">Reference proteome</keyword>
<protein>
    <submittedName>
        <fullName evidence="1">Uncharacterized protein</fullName>
    </submittedName>
</protein>
<sequence>MAYYFKGGHNFPNVLKKNEKQMSLLIDREWATFASTQLKKNREEADKVSYFIDNLVRDDILENNTLKKLPADKVTVAKKLLSFSRLKRRSIAARYFNFKDHFKGFKGSTLPSNFMEIDGVGILFLYYPGDTDLERLHLLKEYTILCCFIQKKIPITSLILLSSNRREEIELVYREKFTELSSKEKALIKLIEDNRAYSKQKIIFVSEDEFPMQKLTFLILQGIINVEVQIRYKFYKTKSYKNIIGNVSYNLLNNQVLKRTFNLVVKTKI</sequence>
<name>A0ABX4CNG9_9FLAO</name>